<comment type="caution">
    <text evidence="1">The sequence shown here is derived from an EMBL/GenBank/DDBJ whole genome shotgun (WGS) entry which is preliminary data.</text>
</comment>
<accession>A0A0F9HYD1</accession>
<protein>
    <submittedName>
        <fullName evidence="1">Uncharacterized protein</fullName>
    </submittedName>
</protein>
<dbReference type="AlphaFoldDB" id="A0A0F9HYD1"/>
<sequence>MVDFCPECGNMLRRNACGCGYNNPSINSKNLSNTSLIHIWNPPTPNIIYCKITATSLDKLRKMLSKGNYPEKLKEIKKKLKNHLFSCSNCLYYNEEIFHCQIKNKYLDKESICSSFEPFDKV</sequence>
<name>A0A0F9HYD1_9ZZZZ</name>
<dbReference type="EMBL" id="LAZR01015627">
    <property type="protein sequence ID" value="KKM08092.1"/>
    <property type="molecule type" value="Genomic_DNA"/>
</dbReference>
<evidence type="ECO:0000313" key="1">
    <source>
        <dbReference type="EMBL" id="KKM08092.1"/>
    </source>
</evidence>
<reference evidence="1" key="1">
    <citation type="journal article" date="2015" name="Nature">
        <title>Complex archaea that bridge the gap between prokaryotes and eukaryotes.</title>
        <authorList>
            <person name="Spang A."/>
            <person name="Saw J.H."/>
            <person name="Jorgensen S.L."/>
            <person name="Zaremba-Niedzwiedzka K."/>
            <person name="Martijn J."/>
            <person name="Lind A.E."/>
            <person name="van Eijk R."/>
            <person name="Schleper C."/>
            <person name="Guy L."/>
            <person name="Ettema T.J."/>
        </authorList>
    </citation>
    <scope>NUCLEOTIDE SEQUENCE</scope>
</reference>
<organism evidence="1">
    <name type="scientific">marine sediment metagenome</name>
    <dbReference type="NCBI Taxonomy" id="412755"/>
    <lineage>
        <taxon>unclassified sequences</taxon>
        <taxon>metagenomes</taxon>
        <taxon>ecological metagenomes</taxon>
    </lineage>
</organism>
<gene>
    <name evidence="1" type="ORF">LCGC14_1727400</name>
</gene>
<proteinExistence type="predicted"/>